<evidence type="ECO:0000256" key="9">
    <source>
        <dbReference type="ARBA" id="ARBA00022692"/>
    </source>
</evidence>
<evidence type="ECO:0000256" key="4">
    <source>
        <dbReference type="ARBA" id="ARBA00009636"/>
    </source>
</evidence>
<feature type="compositionally biased region" description="Acidic residues" evidence="24">
    <location>
        <begin position="800"/>
        <end position="821"/>
    </location>
</feature>
<dbReference type="Pfam" id="PF03953">
    <property type="entry name" value="Tubulin_C"/>
    <property type="match status" value="1"/>
</dbReference>
<dbReference type="Gene3D" id="1.20.1070.10">
    <property type="entry name" value="Rhodopsin 7-helix transmembrane proteins"/>
    <property type="match status" value="1"/>
</dbReference>
<dbReference type="PROSITE" id="PS00237">
    <property type="entry name" value="G_PROTEIN_RECEP_F1_1"/>
    <property type="match status" value="1"/>
</dbReference>
<dbReference type="InterPro" id="IPR018316">
    <property type="entry name" value="Tubulin/FtsZ_2-layer-sand-dom"/>
</dbReference>
<dbReference type="CTD" id="10381"/>
<keyword evidence="20" id="KW-0206">Cytoskeleton</keyword>
<proteinExistence type="inferred from homology"/>
<keyword evidence="19" id="KW-0325">Glycoprotein</keyword>
<comment type="similarity">
    <text evidence="4">Belongs to the tubulin family.</text>
</comment>
<accession>A0A6P5KHK8</accession>
<dbReference type="Gene3D" id="3.40.50.1440">
    <property type="entry name" value="Tubulin/FtsZ, GTPase domain"/>
    <property type="match status" value="1"/>
</dbReference>
<evidence type="ECO:0000256" key="24">
    <source>
        <dbReference type="SAM" id="MobiDB-lite"/>
    </source>
</evidence>
<dbReference type="GO" id="GO:0046872">
    <property type="term" value="F:metal ion binding"/>
    <property type="evidence" value="ECO:0007669"/>
    <property type="project" value="UniProtKB-KW"/>
</dbReference>
<dbReference type="InParanoid" id="A0A6P5KHK8"/>
<evidence type="ECO:0000256" key="8">
    <source>
        <dbReference type="ARBA" id="ARBA00022499"/>
    </source>
</evidence>
<feature type="region of interest" description="Disordered" evidence="24">
    <location>
        <begin position="796"/>
        <end position="821"/>
    </location>
</feature>
<dbReference type="InterPro" id="IPR023123">
    <property type="entry name" value="Tubulin_C"/>
</dbReference>
<dbReference type="FunFam" id="1.10.287.600:FF:000002">
    <property type="entry name" value="Tubulin beta chain"/>
    <property type="match status" value="1"/>
</dbReference>
<keyword evidence="15" id="KW-0297">G-protein coupled receptor</keyword>
<evidence type="ECO:0000256" key="20">
    <source>
        <dbReference type="ARBA" id="ARBA00023212"/>
    </source>
</evidence>
<keyword evidence="17 25" id="KW-0472">Membrane</keyword>
<dbReference type="Gene3D" id="3.30.1330.20">
    <property type="entry name" value="Tubulin/FtsZ, C-terminal domain"/>
    <property type="match status" value="1"/>
</dbReference>
<evidence type="ECO:0000256" key="21">
    <source>
        <dbReference type="ARBA" id="ARBA00023224"/>
    </source>
</evidence>
<dbReference type="Pfam" id="PF00001">
    <property type="entry name" value="7tm_1"/>
    <property type="match status" value="1"/>
</dbReference>
<evidence type="ECO:0000256" key="22">
    <source>
        <dbReference type="ARBA" id="ARBA00023466"/>
    </source>
</evidence>
<dbReference type="FunFam" id="3.40.50.1440:FF:000003">
    <property type="entry name" value="Tubulin beta chain"/>
    <property type="match status" value="1"/>
</dbReference>
<keyword evidence="14 25" id="KW-1133">Transmembrane helix</keyword>
<dbReference type="Proteomes" id="UP000515140">
    <property type="component" value="Unplaced"/>
</dbReference>
<evidence type="ECO:0000256" key="1">
    <source>
        <dbReference type="ARBA" id="ARBA00001946"/>
    </source>
</evidence>
<dbReference type="InterPro" id="IPR000217">
    <property type="entry name" value="Tubulin"/>
</dbReference>
<keyword evidence="7" id="KW-0963">Cytoplasm</keyword>
<dbReference type="GO" id="GO:0004980">
    <property type="term" value="F:melanocyte-stimulating hormone receptor activity"/>
    <property type="evidence" value="ECO:0007669"/>
    <property type="project" value="UniProtKB-ARBA"/>
</dbReference>
<feature type="transmembrane region" description="Helical" evidence="25">
    <location>
        <begin position="73"/>
        <end position="99"/>
    </location>
</feature>
<evidence type="ECO:0000256" key="17">
    <source>
        <dbReference type="ARBA" id="ARBA00023136"/>
    </source>
</evidence>
<evidence type="ECO:0000256" key="10">
    <source>
        <dbReference type="ARBA" id="ARBA00022701"/>
    </source>
</evidence>
<evidence type="ECO:0000313" key="28">
    <source>
        <dbReference type="RefSeq" id="XP_020845125.1"/>
    </source>
</evidence>
<dbReference type="FunFam" id="1.20.1070.10:FF:000211">
    <property type="entry name" value="Melanocyte-stimulating hormone receptor"/>
    <property type="match status" value="1"/>
</dbReference>
<comment type="subunit">
    <text evidence="22">Interacts with MGRN1, but does not undergo MGRN1-mediated ubiquitination; this interaction competes with GNAS-binding and thus inhibits agonist-induced cAMP production. Interacts with OPN3; the interaction results in a decrease in MC1R-mediated cAMP signaling and ultimately a decrease in melanin production in melanocytes.</text>
</comment>
<dbReference type="KEGG" id="pcw:110210483"/>
<dbReference type="InterPro" id="IPR002453">
    <property type="entry name" value="Beta_tubulin"/>
</dbReference>
<reference evidence="28" key="1">
    <citation type="submission" date="2025-08" db="UniProtKB">
        <authorList>
            <consortium name="RefSeq"/>
        </authorList>
    </citation>
    <scope>IDENTIFICATION</scope>
    <source>
        <tissue evidence="28">Spleen</tissue>
    </source>
</reference>
<dbReference type="FunFam" id="3.30.1330.20:FF:000002">
    <property type="entry name" value="Tubulin beta chain"/>
    <property type="match status" value="1"/>
</dbReference>
<dbReference type="AlphaFoldDB" id="A0A6P5KHK8"/>
<dbReference type="SUPFAM" id="SSF81321">
    <property type="entry name" value="Family A G protein-coupled receptor-like"/>
    <property type="match status" value="1"/>
</dbReference>
<dbReference type="PRINTS" id="PR01161">
    <property type="entry name" value="TUBULIN"/>
</dbReference>
<dbReference type="GO" id="GO:0003924">
    <property type="term" value="F:GTPase activity"/>
    <property type="evidence" value="ECO:0007669"/>
    <property type="project" value="InterPro"/>
</dbReference>
<name>A0A6P5KHK8_PHACI</name>
<evidence type="ECO:0000256" key="14">
    <source>
        <dbReference type="ARBA" id="ARBA00022989"/>
    </source>
</evidence>
<feature type="domain" description="G-protein coupled receptors family 1 profile" evidence="26">
    <location>
        <begin position="55"/>
        <end position="297"/>
    </location>
</feature>
<evidence type="ECO:0000256" key="13">
    <source>
        <dbReference type="ARBA" id="ARBA00022842"/>
    </source>
</evidence>
<protein>
    <recommendedName>
        <fullName evidence="5">Melanocyte-stimulating hormone receptor</fullName>
    </recommendedName>
    <alternativeName>
        <fullName evidence="23">Melanocortin receptor 1</fullName>
    </alternativeName>
</protein>
<dbReference type="GO" id="GO:0007017">
    <property type="term" value="P:microtubule-based process"/>
    <property type="evidence" value="ECO:0007669"/>
    <property type="project" value="InterPro"/>
</dbReference>
<dbReference type="PROSITE" id="PS00227">
    <property type="entry name" value="TUBULIN"/>
    <property type="match status" value="1"/>
</dbReference>
<comment type="subcellular location">
    <subcellularLocation>
        <location evidence="3">Cell membrane</location>
        <topology evidence="3">Multi-pass membrane protein</topology>
    </subcellularLocation>
    <subcellularLocation>
        <location evidence="2">Cytoplasm</location>
        <location evidence="2">Cytoskeleton</location>
    </subcellularLocation>
</comment>
<organism evidence="27 28">
    <name type="scientific">Phascolarctos cinereus</name>
    <name type="common">Koala</name>
    <dbReference type="NCBI Taxonomy" id="38626"/>
    <lineage>
        <taxon>Eukaryota</taxon>
        <taxon>Metazoa</taxon>
        <taxon>Chordata</taxon>
        <taxon>Craniata</taxon>
        <taxon>Vertebrata</taxon>
        <taxon>Euteleostomi</taxon>
        <taxon>Mammalia</taxon>
        <taxon>Metatheria</taxon>
        <taxon>Diprotodontia</taxon>
        <taxon>Phascolarctidae</taxon>
        <taxon>Phascolarctos</taxon>
    </lineage>
</organism>
<dbReference type="InterPro" id="IPR017975">
    <property type="entry name" value="Tubulin_CS"/>
</dbReference>
<feature type="transmembrane region" description="Helical" evidence="25">
    <location>
        <begin position="44"/>
        <end position="64"/>
    </location>
</feature>
<dbReference type="SUPFAM" id="SSF52490">
    <property type="entry name" value="Tubulin nucleotide-binding domain-like"/>
    <property type="match status" value="1"/>
</dbReference>
<evidence type="ECO:0000256" key="25">
    <source>
        <dbReference type="SAM" id="Phobius"/>
    </source>
</evidence>
<dbReference type="SMART" id="SM01381">
    <property type="entry name" value="7TM_GPCR_Srsx"/>
    <property type="match status" value="1"/>
</dbReference>
<dbReference type="InterPro" id="IPR003008">
    <property type="entry name" value="Tubulin_FtsZ_GTPase"/>
</dbReference>
<keyword evidence="12" id="KW-0547">Nucleotide-binding</keyword>
<dbReference type="FunCoup" id="A0A6P5KHK8">
    <property type="interactions" value="2119"/>
</dbReference>
<dbReference type="GO" id="GO:0005525">
    <property type="term" value="F:GTP binding"/>
    <property type="evidence" value="ECO:0007669"/>
    <property type="project" value="UniProtKB-KW"/>
</dbReference>
<feature type="transmembrane region" description="Helical" evidence="25">
    <location>
        <begin position="233"/>
        <end position="258"/>
    </location>
</feature>
<feature type="transmembrane region" description="Helical" evidence="25">
    <location>
        <begin position="161"/>
        <end position="180"/>
    </location>
</feature>
<keyword evidence="6" id="KW-1003">Cell membrane</keyword>
<evidence type="ECO:0000256" key="19">
    <source>
        <dbReference type="ARBA" id="ARBA00023180"/>
    </source>
</evidence>
<dbReference type="GO" id="GO:0010468">
    <property type="term" value="P:regulation of gene expression"/>
    <property type="evidence" value="ECO:0007669"/>
    <property type="project" value="UniProtKB-ARBA"/>
</dbReference>
<dbReference type="InterPro" id="IPR036525">
    <property type="entry name" value="Tubulin/FtsZ_GTPase_sf"/>
</dbReference>
<evidence type="ECO:0000256" key="7">
    <source>
        <dbReference type="ARBA" id="ARBA00022490"/>
    </source>
</evidence>
<keyword evidence="9 25" id="KW-0812">Transmembrane</keyword>
<dbReference type="CDD" id="cd02187">
    <property type="entry name" value="beta_tubulin"/>
    <property type="match status" value="1"/>
</dbReference>
<evidence type="ECO:0000259" key="26">
    <source>
        <dbReference type="PROSITE" id="PS50262"/>
    </source>
</evidence>
<dbReference type="Pfam" id="PF00091">
    <property type="entry name" value="Tubulin"/>
    <property type="match status" value="1"/>
</dbReference>
<keyword evidence="21" id="KW-0807">Transducer</keyword>
<keyword evidence="10" id="KW-0493">Microtubule</keyword>
<dbReference type="InterPro" id="IPR037103">
    <property type="entry name" value="Tubulin/FtsZ-like_C"/>
</dbReference>
<keyword evidence="18" id="KW-0675">Receptor</keyword>
<evidence type="ECO:0000256" key="3">
    <source>
        <dbReference type="ARBA" id="ARBA00004651"/>
    </source>
</evidence>
<evidence type="ECO:0000256" key="2">
    <source>
        <dbReference type="ARBA" id="ARBA00004245"/>
    </source>
</evidence>
<evidence type="ECO:0000313" key="27">
    <source>
        <dbReference type="Proteomes" id="UP000515140"/>
    </source>
</evidence>
<evidence type="ECO:0000256" key="5">
    <source>
        <dbReference type="ARBA" id="ARBA00020454"/>
    </source>
</evidence>
<dbReference type="SUPFAM" id="SSF55307">
    <property type="entry name" value="Tubulin C-terminal domain-like"/>
    <property type="match status" value="1"/>
</dbReference>
<dbReference type="GO" id="GO:0005200">
    <property type="term" value="F:structural constituent of cytoskeleton"/>
    <property type="evidence" value="ECO:0007669"/>
    <property type="project" value="InterPro"/>
</dbReference>
<dbReference type="SMART" id="SM00865">
    <property type="entry name" value="Tubulin_C"/>
    <property type="match status" value="1"/>
</dbReference>
<dbReference type="PROSITE" id="PS50262">
    <property type="entry name" value="G_PROTEIN_RECEP_F1_2"/>
    <property type="match status" value="1"/>
</dbReference>
<dbReference type="Gene3D" id="1.10.287.600">
    <property type="entry name" value="Helix hairpin bin"/>
    <property type="match status" value="1"/>
</dbReference>
<evidence type="ECO:0000256" key="23">
    <source>
        <dbReference type="ARBA" id="ARBA00031491"/>
    </source>
</evidence>
<keyword evidence="16" id="KW-0342">GTP-binding</keyword>
<keyword evidence="27" id="KW-1185">Reference proteome</keyword>
<dbReference type="RefSeq" id="XP_020845125.1">
    <property type="nucleotide sequence ID" value="XM_020989466.1"/>
</dbReference>
<evidence type="ECO:0000256" key="11">
    <source>
        <dbReference type="ARBA" id="ARBA00022723"/>
    </source>
</evidence>
<dbReference type="PRINTS" id="PR01163">
    <property type="entry name" value="BETATUBULIN"/>
</dbReference>
<comment type="cofactor">
    <cofactor evidence="1">
        <name>Mg(2+)</name>
        <dbReference type="ChEBI" id="CHEBI:18420"/>
    </cofactor>
</comment>
<dbReference type="GO" id="GO:0005886">
    <property type="term" value="C:plasma membrane"/>
    <property type="evidence" value="ECO:0007669"/>
    <property type="project" value="UniProtKB-SubCell"/>
</dbReference>
<evidence type="ECO:0000256" key="12">
    <source>
        <dbReference type="ARBA" id="ARBA00022741"/>
    </source>
</evidence>
<sequence>MPMPGQQKRLFNSLNSTSPDALHQIVPTNQTNILCHGFFIPDELFLTLGLLSLVENVMVVVAIIKNRNLHSPMYYFVCCLALSDFLVSVSNLLEILVVLLLEKGVLAMQAPTVQQLHNIIDVLICGSMMSSISFLGAIAVDRYISIFYALRYHSIVTPCRAQGVLVGIWVSSALSGTLFISYYNHVAVLLCLIGFFLSMLGLMVVLYIHMFIQACQHARRIARLCNRYTIHQLSILKGAVTLTVLLGIFFLCWTPFFLHLTLLVLCPKHPTCSCYFQNFNLFLILIICNAIIDPLIYAFRSQELRKTLKEVILCSCLATDSDSPALVHATDLTWLENPAADELPAFCSLQERVPLLNLGRSPCSKPARPARMREIVHIQAGQCGNQIGAKFWEVISDEHGIDPSGNYVGDSDLQLERISVYYNEASSHKYVPRAILVDLEPGTMDSVRSGAFGHLFRPDNFIFGQSGAGNNWAKGHYTEGAELVDSVLDVVRKECENCDCLQGFQLTHSLGGGTGSGMGTLLISKVREEYPDRIMNTFSVVPSPKVSDTVVEPYNATLSIHQLVENTDETYCIDNEALYDICFRTLKLATPTYGDLNHLVSATMSGVTTSLRFPGQLNADLRKLAVNMVPFPRLHFFMPGFAPLTARGSQQYRALTVPELTQQMFDAKNMMAACDPRHGRYLTVATVFRGRMSMKEVDEQMLAIQSKNSSYFVEWIPNNVKVAVCDIPPRGLKMSSTFIGNSTAIQELFKRISEQFTAMFRRKAFLHWYTGEGMDEMEFTEAESNMNDLVSEYQQYQDATAEEEGEMYEDDEEESEAQGAK</sequence>
<dbReference type="InterPro" id="IPR000276">
    <property type="entry name" value="GPCR_Rhodpsn"/>
</dbReference>
<evidence type="ECO:0000256" key="16">
    <source>
        <dbReference type="ARBA" id="ARBA00023134"/>
    </source>
</evidence>
<keyword evidence="11" id="KW-0479">Metal-binding</keyword>
<evidence type="ECO:0000256" key="18">
    <source>
        <dbReference type="ARBA" id="ARBA00023170"/>
    </source>
</evidence>
<dbReference type="SMART" id="SM00864">
    <property type="entry name" value="Tubulin"/>
    <property type="match status" value="1"/>
</dbReference>
<evidence type="ECO:0000256" key="6">
    <source>
        <dbReference type="ARBA" id="ARBA00022475"/>
    </source>
</evidence>
<keyword evidence="8" id="KW-1017">Isopeptide bond</keyword>
<dbReference type="InterPro" id="IPR008280">
    <property type="entry name" value="Tub_FtsZ_C"/>
</dbReference>
<dbReference type="GeneID" id="110210483"/>
<dbReference type="InterPro" id="IPR017452">
    <property type="entry name" value="GPCR_Rhodpsn_7TM"/>
</dbReference>
<dbReference type="GO" id="GO:0005874">
    <property type="term" value="C:microtubule"/>
    <property type="evidence" value="ECO:0007669"/>
    <property type="project" value="UniProtKB-KW"/>
</dbReference>
<keyword evidence="13" id="KW-0460">Magnesium</keyword>
<feature type="transmembrane region" description="Helical" evidence="25">
    <location>
        <begin position="119"/>
        <end position="140"/>
    </location>
</feature>
<dbReference type="PANTHER" id="PTHR11588">
    <property type="entry name" value="TUBULIN"/>
    <property type="match status" value="1"/>
</dbReference>
<evidence type="ECO:0000256" key="15">
    <source>
        <dbReference type="ARBA" id="ARBA00023040"/>
    </source>
</evidence>
<feature type="transmembrane region" description="Helical" evidence="25">
    <location>
        <begin position="186"/>
        <end position="212"/>
    </location>
</feature>
<gene>
    <name evidence="28" type="primary">TUBB3</name>
</gene>
<feature type="transmembrane region" description="Helical" evidence="25">
    <location>
        <begin position="278"/>
        <end position="299"/>
    </location>
</feature>